<dbReference type="EC" id="6.3.2.12" evidence="6"/>
<evidence type="ECO:0000256" key="17">
    <source>
        <dbReference type="ARBA" id="ARBA00032510"/>
    </source>
</evidence>
<keyword evidence="12 22" id="KW-0067">ATP-binding</keyword>
<keyword evidence="26" id="KW-1185">Reference proteome</keyword>
<protein>
    <recommendedName>
        <fullName evidence="8">Dihydrofolate synthase/folylpolyglutamate synthase</fullName>
        <ecNumber evidence="6">6.3.2.12</ecNumber>
        <ecNumber evidence="7">6.3.2.17</ecNumber>
    </recommendedName>
    <alternativeName>
        <fullName evidence="17">Folylpoly-gamma-glutamate synthetase-dihydrofolate synthetase</fullName>
    </alternativeName>
    <alternativeName>
        <fullName evidence="15">Folylpolyglutamate synthetase</fullName>
    </alternativeName>
    <alternativeName>
        <fullName evidence="16">Tetrahydrofolylpolyglutamate synthase</fullName>
    </alternativeName>
</protein>
<evidence type="ECO:0000256" key="18">
    <source>
        <dbReference type="ARBA" id="ARBA00047493"/>
    </source>
</evidence>
<evidence type="ECO:0000256" key="20">
    <source>
        <dbReference type="ARBA" id="ARBA00049035"/>
    </source>
</evidence>
<dbReference type="PIRSF" id="PIRSF001563">
    <property type="entry name" value="Folylpolyglu_synth"/>
    <property type="match status" value="1"/>
</dbReference>
<comment type="catalytic activity">
    <reaction evidence="20">
        <text>(6R)-5,10-methylenetetrahydrofolyl-(gamma-L-Glu)(n) + L-glutamate + ATP = (6R)-5,10-methylenetetrahydrofolyl-(gamma-L-Glu)(n+1) + ADP + phosphate + H(+)</text>
        <dbReference type="Rhea" id="RHEA:51912"/>
        <dbReference type="Rhea" id="RHEA-COMP:13257"/>
        <dbReference type="Rhea" id="RHEA-COMP:13258"/>
        <dbReference type="ChEBI" id="CHEBI:15378"/>
        <dbReference type="ChEBI" id="CHEBI:29985"/>
        <dbReference type="ChEBI" id="CHEBI:30616"/>
        <dbReference type="ChEBI" id="CHEBI:43474"/>
        <dbReference type="ChEBI" id="CHEBI:136572"/>
        <dbReference type="ChEBI" id="CHEBI:456216"/>
        <dbReference type="EC" id="6.3.2.17"/>
    </reaction>
</comment>
<dbReference type="GO" id="GO:0046656">
    <property type="term" value="P:folic acid biosynthetic process"/>
    <property type="evidence" value="ECO:0007669"/>
    <property type="project" value="UniProtKB-KW"/>
</dbReference>
<dbReference type="Gene3D" id="3.40.1190.10">
    <property type="entry name" value="Mur-like, catalytic domain"/>
    <property type="match status" value="1"/>
</dbReference>
<dbReference type="PANTHER" id="PTHR11136">
    <property type="entry name" value="FOLYLPOLYGLUTAMATE SYNTHASE-RELATED"/>
    <property type="match status" value="1"/>
</dbReference>
<evidence type="ECO:0000256" key="11">
    <source>
        <dbReference type="ARBA" id="ARBA00022741"/>
    </source>
</evidence>
<comment type="catalytic activity">
    <reaction evidence="21">
        <text>7,8-dihydropteroate + L-glutamate + ATP = 7,8-dihydrofolate + ADP + phosphate + H(+)</text>
        <dbReference type="Rhea" id="RHEA:23584"/>
        <dbReference type="ChEBI" id="CHEBI:15378"/>
        <dbReference type="ChEBI" id="CHEBI:17839"/>
        <dbReference type="ChEBI" id="CHEBI:29985"/>
        <dbReference type="ChEBI" id="CHEBI:30616"/>
        <dbReference type="ChEBI" id="CHEBI:43474"/>
        <dbReference type="ChEBI" id="CHEBI:57451"/>
        <dbReference type="ChEBI" id="CHEBI:456216"/>
        <dbReference type="EC" id="6.3.2.12"/>
    </reaction>
</comment>
<comment type="pathway">
    <text evidence="3">Cofactor biosynthesis; tetrahydrofolate biosynthesis; 7,8-dihydrofolate from 2-amino-4-hydroxy-6-hydroxymethyl-7,8-dihydropteridine diphosphate and 4-aminobenzoate: step 2/2.</text>
</comment>
<evidence type="ECO:0000256" key="3">
    <source>
        <dbReference type="ARBA" id="ARBA00004799"/>
    </source>
</evidence>
<dbReference type="InterPro" id="IPR001645">
    <property type="entry name" value="Folylpolyglutamate_synth"/>
</dbReference>
<dbReference type="FunFam" id="3.40.1190.10:FF:000011">
    <property type="entry name" value="Folylpolyglutamate synthase/dihydrofolate synthase"/>
    <property type="match status" value="1"/>
</dbReference>
<comment type="cofactor">
    <cofactor evidence="1">
        <name>Mg(2+)</name>
        <dbReference type="ChEBI" id="CHEBI:18420"/>
    </cofactor>
</comment>
<evidence type="ECO:0000256" key="1">
    <source>
        <dbReference type="ARBA" id="ARBA00001946"/>
    </source>
</evidence>
<evidence type="ECO:0000256" key="6">
    <source>
        <dbReference type="ARBA" id="ARBA00013023"/>
    </source>
</evidence>
<accession>A0A518DUC4</accession>
<evidence type="ECO:0000256" key="4">
    <source>
        <dbReference type="ARBA" id="ARBA00005150"/>
    </source>
</evidence>
<dbReference type="EMBL" id="CP036433">
    <property type="protein sequence ID" value="QDU95440.1"/>
    <property type="molecule type" value="Genomic_DNA"/>
</dbReference>
<dbReference type="NCBIfam" id="TIGR01499">
    <property type="entry name" value="folC"/>
    <property type="match status" value="1"/>
</dbReference>
<dbReference type="Pfam" id="PF02875">
    <property type="entry name" value="Mur_ligase_C"/>
    <property type="match status" value="1"/>
</dbReference>
<evidence type="ECO:0000313" key="26">
    <source>
        <dbReference type="Proteomes" id="UP000317648"/>
    </source>
</evidence>
<dbReference type="InterPro" id="IPR036615">
    <property type="entry name" value="Mur_ligase_C_dom_sf"/>
</dbReference>
<evidence type="ECO:0000256" key="12">
    <source>
        <dbReference type="ARBA" id="ARBA00022840"/>
    </source>
</evidence>
<evidence type="ECO:0000259" key="23">
    <source>
        <dbReference type="Pfam" id="PF02875"/>
    </source>
</evidence>
<dbReference type="InterPro" id="IPR004101">
    <property type="entry name" value="Mur_ligase_C"/>
</dbReference>
<dbReference type="InterPro" id="IPR018109">
    <property type="entry name" value="Folylpolyglutamate_synth_CS"/>
</dbReference>
<dbReference type="InterPro" id="IPR036565">
    <property type="entry name" value="Mur-like_cat_sf"/>
</dbReference>
<dbReference type="RefSeq" id="WP_197443328.1">
    <property type="nucleotide sequence ID" value="NZ_CP036433.1"/>
</dbReference>
<dbReference type="Pfam" id="PF08245">
    <property type="entry name" value="Mur_ligase_M"/>
    <property type="match status" value="1"/>
</dbReference>
<evidence type="ECO:0000256" key="16">
    <source>
        <dbReference type="ARBA" id="ARBA00030592"/>
    </source>
</evidence>
<dbReference type="PROSITE" id="PS01011">
    <property type="entry name" value="FOLYLPOLYGLU_SYNT_1"/>
    <property type="match status" value="1"/>
</dbReference>
<comment type="catalytic activity">
    <reaction evidence="18">
        <text>(6S)-5,6,7,8-tetrahydrofolyl-(gamma-L-Glu)(n) + L-glutamate + ATP = (6S)-5,6,7,8-tetrahydrofolyl-(gamma-L-Glu)(n+1) + ADP + phosphate + H(+)</text>
        <dbReference type="Rhea" id="RHEA:10580"/>
        <dbReference type="Rhea" id="RHEA-COMP:14738"/>
        <dbReference type="Rhea" id="RHEA-COMP:14740"/>
        <dbReference type="ChEBI" id="CHEBI:15378"/>
        <dbReference type="ChEBI" id="CHEBI:29985"/>
        <dbReference type="ChEBI" id="CHEBI:30616"/>
        <dbReference type="ChEBI" id="CHEBI:43474"/>
        <dbReference type="ChEBI" id="CHEBI:141005"/>
        <dbReference type="ChEBI" id="CHEBI:456216"/>
        <dbReference type="EC" id="6.3.2.17"/>
    </reaction>
</comment>
<comment type="catalytic activity">
    <reaction evidence="19">
        <text>10-formyltetrahydrofolyl-(gamma-L-Glu)(n) + L-glutamate + ATP = 10-formyltetrahydrofolyl-(gamma-L-Glu)(n+1) + ADP + phosphate + H(+)</text>
        <dbReference type="Rhea" id="RHEA:51904"/>
        <dbReference type="Rhea" id="RHEA-COMP:13088"/>
        <dbReference type="Rhea" id="RHEA-COMP:14300"/>
        <dbReference type="ChEBI" id="CHEBI:15378"/>
        <dbReference type="ChEBI" id="CHEBI:29985"/>
        <dbReference type="ChEBI" id="CHEBI:30616"/>
        <dbReference type="ChEBI" id="CHEBI:43474"/>
        <dbReference type="ChEBI" id="CHEBI:134413"/>
        <dbReference type="ChEBI" id="CHEBI:456216"/>
        <dbReference type="EC" id="6.3.2.17"/>
    </reaction>
</comment>
<dbReference type="GO" id="GO:0005737">
    <property type="term" value="C:cytoplasm"/>
    <property type="evidence" value="ECO:0007669"/>
    <property type="project" value="TreeGrafter"/>
</dbReference>
<evidence type="ECO:0000256" key="15">
    <source>
        <dbReference type="ARBA" id="ARBA00030048"/>
    </source>
</evidence>
<evidence type="ECO:0000256" key="22">
    <source>
        <dbReference type="PIRNR" id="PIRNR001563"/>
    </source>
</evidence>
<evidence type="ECO:0000256" key="19">
    <source>
        <dbReference type="ARBA" id="ARBA00047808"/>
    </source>
</evidence>
<dbReference type="PANTHER" id="PTHR11136:SF0">
    <property type="entry name" value="DIHYDROFOLATE SYNTHETASE-RELATED"/>
    <property type="match status" value="1"/>
</dbReference>
<dbReference type="SUPFAM" id="SSF53244">
    <property type="entry name" value="MurD-like peptide ligases, peptide-binding domain"/>
    <property type="match status" value="1"/>
</dbReference>
<dbReference type="GO" id="GO:0005524">
    <property type="term" value="F:ATP binding"/>
    <property type="evidence" value="ECO:0007669"/>
    <property type="project" value="UniProtKB-KW"/>
</dbReference>
<dbReference type="SUPFAM" id="SSF53623">
    <property type="entry name" value="MurD-like peptide ligases, catalytic domain"/>
    <property type="match status" value="1"/>
</dbReference>
<dbReference type="GO" id="GO:0046872">
    <property type="term" value="F:metal ion binding"/>
    <property type="evidence" value="ECO:0007669"/>
    <property type="project" value="UniProtKB-KW"/>
</dbReference>
<dbReference type="PROSITE" id="PS01012">
    <property type="entry name" value="FOLYLPOLYGLU_SYNT_2"/>
    <property type="match status" value="1"/>
</dbReference>
<comment type="similarity">
    <text evidence="5 22">Belongs to the folylpolyglutamate synthase family.</text>
</comment>
<keyword evidence="14" id="KW-0289">Folate biosynthesis</keyword>
<organism evidence="25 26">
    <name type="scientific">Lignipirellula cremea</name>
    <dbReference type="NCBI Taxonomy" id="2528010"/>
    <lineage>
        <taxon>Bacteria</taxon>
        <taxon>Pseudomonadati</taxon>
        <taxon>Planctomycetota</taxon>
        <taxon>Planctomycetia</taxon>
        <taxon>Pirellulales</taxon>
        <taxon>Pirellulaceae</taxon>
        <taxon>Lignipirellula</taxon>
    </lineage>
</organism>
<keyword evidence="9 22" id="KW-0436">Ligase</keyword>
<evidence type="ECO:0000313" key="25">
    <source>
        <dbReference type="EMBL" id="QDU95440.1"/>
    </source>
</evidence>
<evidence type="ECO:0000256" key="13">
    <source>
        <dbReference type="ARBA" id="ARBA00022842"/>
    </source>
</evidence>
<evidence type="ECO:0000256" key="10">
    <source>
        <dbReference type="ARBA" id="ARBA00022723"/>
    </source>
</evidence>
<comment type="function">
    <text evidence="2">Functions in two distinct reactions of the de novo folate biosynthetic pathway. Catalyzes the addition of a glutamate residue to dihydropteroate (7,8-dihydropteroate or H2Pte) to form dihydrofolate (7,8-dihydrofolate monoglutamate or H2Pte-Glu). Also catalyzes successive additions of L-glutamate to tetrahydrofolate or 10-formyltetrahydrofolate or 5,10-methylenetetrahydrofolate, leading to folylpolyglutamate derivatives.</text>
</comment>
<keyword evidence="10" id="KW-0479">Metal-binding</keyword>
<reference evidence="25 26" key="1">
    <citation type="submission" date="2019-02" db="EMBL/GenBank/DDBJ databases">
        <title>Deep-cultivation of Planctomycetes and their phenomic and genomic characterization uncovers novel biology.</title>
        <authorList>
            <person name="Wiegand S."/>
            <person name="Jogler M."/>
            <person name="Boedeker C."/>
            <person name="Pinto D."/>
            <person name="Vollmers J."/>
            <person name="Rivas-Marin E."/>
            <person name="Kohn T."/>
            <person name="Peeters S.H."/>
            <person name="Heuer A."/>
            <person name="Rast P."/>
            <person name="Oberbeckmann S."/>
            <person name="Bunk B."/>
            <person name="Jeske O."/>
            <person name="Meyerdierks A."/>
            <person name="Storesund J.E."/>
            <person name="Kallscheuer N."/>
            <person name="Luecker S."/>
            <person name="Lage O.M."/>
            <person name="Pohl T."/>
            <person name="Merkel B.J."/>
            <person name="Hornburger P."/>
            <person name="Mueller R.-W."/>
            <person name="Bruemmer F."/>
            <person name="Labrenz M."/>
            <person name="Spormann A.M."/>
            <person name="Op den Camp H."/>
            <person name="Overmann J."/>
            <person name="Amann R."/>
            <person name="Jetten M.S.M."/>
            <person name="Mascher T."/>
            <person name="Medema M.H."/>
            <person name="Devos D.P."/>
            <person name="Kaster A.-K."/>
            <person name="Ovreas L."/>
            <person name="Rohde M."/>
            <person name="Galperin M.Y."/>
            <person name="Jogler C."/>
        </authorList>
    </citation>
    <scope>NUCLEOTIDE SEQUENCE [LARGE SCALE GENOMIC DNA]</scope>
    <source>
        <strain evidence="25 26">Pla85_3_4</strain>
    </source>
</reference>
<dbReference type="GO" id="GO:0008841">
    <property type="term" value="F:dihydrofolate synthase activity"/>
    <property type="evidence" value="ECO:0007669"/>
    <property type="project" value="UniProtKB-EC"/>
</dbReference>
<proteinExistence type="inferred from homology"/>
<evidence type="ECO:0000256" key="14">
    <source>
        <dbReference type="ARBA" id="ARBA00022909"/>
    </source>
</evidence>
<evidence type="ECO:0000256" key="21">
    <source>
        <dbReference type="ARBA" id="ARBA00049161"/>
    </source>
</evidence>
<evidence type="ECO:0000256" key="8">
    <source>
        <dbReference type="ARBA" id="ARBA00019357"/>
    </source>
</evidence>
<dbReference type="Gene3D" id="3.90.190.20">
    <property type="entry name" value="Mur ligase, C-terminal domain"/>
    <property type="match status" value="1"/>
</dbReference>
<feature type="domain" description="Mur ligase central" evidence="24">
    <location>
        <begin position="58"/>
        <end position="289"/>
    </location>
</feature>
<dbReference type="InterPro" id="IPR013221">
    <property type="entry name" value="Mur_ligase_cen"/>
</dbReference>
<comment type="pathway">
    <text evidence="4">Cofactor biosynthesis; tetrahydrofolylpolyglutamate biosynthesis.</text>
</comment>
<name>A0A518DUC4_9BACT</name>
<dbReference type="GO" id="GO:0004326">
    <property type="term" value="F:tetrahydrofolylpolyglutamate synthase activity"/>
    <property type="evidence" value="ECO:0007669"/>
    <property type="project" value="UniProtKB-EC"/>
</dbReference>
<gene>
    <name evidence="25" type="ORF">Pla8534_32550</name>
</gene>
<dbReference type="Proteomes" id="UP000317648">
    <property type="component" value="Chromosome"/>
</dbReference>
<evidence type="ECO:0000256" key="9">
    <source>
        <dbReference type="ARBA" id="ARBA00022598"/>
    </source>
</evidence>
<dbReference type="EC" id="6.3.2.17" evidence="7"/>
<evidence type="ECO:0000256" key="2">
    <source>
        <dbReference type="ARBA" id="ARBA00002714"/>
    </source>
</evidence>
<sequence length="459" mass="49450">MAIGSPSRATAFQFLWNRINYERVLDIPYRTGELKLDRMRDLLHLLGDPHVGLRCVHVAGTKGKGSTASMIASMLTASGLRTGMYTSPHLSRIEERYAIDGVICPEEEFLDLIVEVRPVVEQMDADPNRRAKPTFFEITTALGLLYFRRQKVDIAVIEVGLGGRLDSTNLVQPDVAVITTISHDHTRQLGAELAGIAREKAGIIKHGVPVVSGVLDPEAAPVIAAQAAAMEAPLRLRNREFSADDIRLAANGQPQFDYRSSGPLGPLAGLTSPLIGHHQAENAAVAISVMEVLSEGGWKIPVDAVRQGLARTACPARVELMRVEPTVVIDAAHNVASIRALVAALQACGACAKAQRRTLLFGASNDKDALGMLQLVIPHFDRIILTQSTDNPRAALPAKLAEMARQIAAELPHSPVVETNPSAAELFHTVIQPAAPEEMICVTGSFFLAGEIRSLLAKK</sequence>
<evidence type="ECO:0000259" key="24">
    <source>
        <dbReference type="Pfam" id="PF08245"/>
    </source>
</evidence>
<evidence type="ECO:0000256" key="5">
    <source>
        <dbReference type="ARBA" id="ARBA00008276"/>
    </source>
</evidence>
<evidence type="ECO:0000256" key="7">
    <source>
        <dbReference type="ARBA" id="ARBA00013025"/>
    </source>
</evidence>
<dbReference type="AlphaFoldDB" id="A0A518DUC4"/>
<keyword evidence="11 22" id="KW-0547">Nucleotide-binding</keyword>
<feature type="domain" description="Mur ligase C-terminal" evidence="23">
    <location>
        <begin position="317"/>
        <end position="446"/>
    </location>
</feature>
<keyword evidence="13" id="KW-0460">Magnesium</keyword>
<dbReference type="KEGG" id="lcre:Pla8534_32550"/>